<dbReference type="RefSeq" id="XP_056485189.1">
    <property type="nucleotide sequence ID" value="XM_056634569.1"/>
</dbReference>
<reference evidence="2" key="1">
    <citation type="submission" date="2022-12" db="EMBL/GenBank/DDBJ databases">
        <authorList>
            <person name="Petersen C."/>
        </authorList>
    </citation>
    <scope>NUCLEOTIDE SEQUENCE</scope>
    <source>
        <strain evidence="2">IBT 29677</strain>
    </source>
</reference>
<dbReference type="OrthoDB" id="4329446at2759"/>
<feature type="compositionally biased region" description="Basic residues" evidence="1">
    <location>
        <begin position="1"/>
        <end position="10"/>
    </location>
</feature>
<proteinExistence type="predicted"/>
<feature type="region of interest" description="Disordered" evidence="1">
    <location>
        <begin position="1"/>
        <end position="69"/>
    </location>
</feature>
<protein>
    <submittedName>
        <fullName evidence="2">Uncharacterized protein</fullName>
    </submittedName>
</protein>
<feature type="compositionally biased region" description="Basic residues" evidence="1">
    <location>
        <begin position="85"/>
        <end position="103"/>
    </location>
</feature>
<dbReference type="EMBL" id="JAPZBU010000009">
    <property type="protein sequence ID" value="KAJ5387391.1"/>
    <property type="molecule type" value="Genomic_DNA"/>
</dbReference>
<dbReference type="Proteomes" id="UP001147747">
    <property type="component" value="Unassembled WGS sequence"/>
</dbReference>
<evidence type="ECO:0000313" key="2">
    <source>
        <dbReference type="EMBL" id="KAJ5387391.1"/>
    </source>
</evidence>
<keyword evidence="3" id="KW-1185">Reference proteome</keyword>
<dbReference type="GeneID" id="81373549"/>
<feature type="compositionally biased region" description="Polar residues" evidence="1">
    <location>
        <begin position="55"/>
        <end position="68"/>
    </location>
</feature>
<accession>A0A9W9VQE2</accession>
<name>A0A9W9VQE2_9EURO</name>
<feature type="region of interest" description="Disordered" evidence="1">
    <location>
        <begin position="85"/>
        <end position="126"/>
    </location>
</feature>
<organism evidence="2 3">
    <name type="scientific">Penicillium cosmopolitanum</name>
    <dbReference type="NCBI Taxonomy" id="1131564"/>
    <lineage>
        <taxon>Eukaryota</taxon>
        <taxon>Fungi</taxon>
        <taxon>Dikarya</taxon>
        <taxon>Ascomycota</taxon>
        <taxon>Pezizomycotina</taxon>
        <taxon>Eurotiomycetes</taxon>
        <taxon>Eurotiomycetidae</taxon>
        <taxon>Eurotiales</taxon>
        <taxon>Aspergillaceae</taxon>
        <taxon>Penicillium</taxon>
    </lineage>
</organism>
<comment type="caution">
    <text evidence="2">The sequence shown here is derived from an EMBL/GenBank/DDBJ whole genome shotgun (WGS) entry which is preliminary data.</text>
</comment>
<feature type="compositionally biased region" description="Acidic residues" evidence="1">
    <location>
        <begin position="113"/>
        <end position="126"/>
    </location>
</feature>
<evidence type="ECO:0000256" key="1">
    <source>
        <dbReference type="SAM" id="MobiDB-lite"/>
    </source>
</evidence>
<gene>
    <name evidence="2" type="ORF">N7509_009932</name>
</gene>
<dbReference type="AlphaFoldDB" id="A0A9W9VQE2"/>
<reference evidence="2" key="2">
    <citation type="journal article" date="2023" name="IMA Fungus">
        <title>Comparative genomic study of the Penicillium genus elucidates a diverse pangenome and 15 lateral gene transfer events.</title>
        <authorList>
            <person name="Petersen C."/>
            <person name="Sorensen T."/>
            <person name="Nielsen M.R."/>
            <person name="Sondergaard T.E."/>
            <person name="Sorensen J.L."/>
            <person name="Fitzpatrick D.A."/>
            <person name="Frisvad J.C."/>
            <person name="Nielsen K.L."/>
        </authorList>
    </citation>
    <scope>NUCLEOTIDE SEQUENCE</scope>
    <source>
        <strain evidence="2">IBT 29677</strain>
    </source>
</reference>
<sequence>MPPRKTKKGKQPATPISGRVEKSQKSKTQKNTKLSDIAQEVQPAGQSIKGGLTKFKTSPSSQSVSSAENRYKVLDLDTSYVGKIKITKKAPKPPRHRRWKHKGKESLENPAELPDDWTDSEPDLSDDDYDAQIERCQERIKDNIMVSRFEAKLEALKADKAEKEFLVDSEPYGLSWPVIQRLNSLKQMEQDLSKKDPYKQLETVRAIMRAYRYKDLQWNHGLVTYWVKARQLCQPRPFNWDEMDQVKENNAKGESFWIEGAS</sequence>
<evidence type="ECO:0000313" key="3">
    <source>
        <dbReference type="Proteomes" id="UP001147747"/>
    </source>
</evidence>